<comment type="caution">
    <text evidence="2">The sequence shown here is derived from an EMBL/GenBank/DDBJ whole genome shotgun (WGS) entry which is preliminary data.</text>
</comment>
<dbReference type="Proteomes" id="UP000779070">
    <property type="component" value="Unassembled WGS sequence"/>
</dbReference>
<keyword evidence="3" id="KW-1185">Reference proteome</keyword>
<evidence type="ECO:0000256" key="1">
    <source>
        <dbReference type="SAM" id="Coils"/>
    </source>
</evidence>
<accession>A0ABS3A2S7</accession>
<keyword evidence="1" id="KW-0175">Coiled coil</keyword>
<name>A0ABS3A2S7_9VIBR</name>
<dbReference type="PANTHER" id="PTHR45615">
    <property type="entry name" value="MYOSIN HEAVY CHAIN, NON-MUSCLE"/>
    <property type="match status" value="1"/>
</dbReference>
<feature type="coiled-coil region" evidence="1">
    <location>
        <begin position="591"/>
        <end position="618"/>
    </location>
</feature>
<evidence type="ECO:0000313" key="3">
    <source>
        <dbReference type="Proteomes" id="UP000779070"/>
    </source>
</evidence>
<feature type="coiled-coil region" evidence="1">
    <location>
        <begin position="414"/>
        <end position="448"/>
    </location>
</feature>
<dbReference type="PANTHER" id="PTHR45615:SF80">
    <property type="entry name" value="GRIP DOMAIN-CONTAINING PROTEIN"/>
    <property type="match status" value="1"/>
</dbReference>
<evidence type="ECO:0000313" key="2">
    <source>
        <dbReference type="EMBL" id="MBN3578509.1"/>
    </source>
</evidence>
<sequence length="1476" mass="168035">MYHIQKVHHDHVGHKKAFYKDQTMDFSHSESGTPCSTVVKLGNYGGKTTFISLFFNVMMTEQEKFIQHQFNQNYHFTDYFPQQQVGTSLIELRHDGNTWLLGQSVYIKSNGEADRVYFSTEVAAGLSMDDIPTTSRQKGLGLKDVMSWLNEREKEFPGQLFWTGKQSDWKRHLNSRGLDLWMIEKQMTFSHSEGGIQTFTSFRTEEQFLASLFAFSFKQSDTAELRNTLIGAIRDSQDLPRKREQHGLLSELSRQWQGVEVAAGAFYESNRDLKTHIDSLLRFDAALSKQTKQRQKQMITIEEQLNSLSEALVDVEQQIGVDGSFSEALEARWYDRRKARTETAQDKTNQELKMNVNNAKVVELAQLAHAMYQAKSAVEQARHLLKEGEAETLPLKCKMEQAMARVDWRFGQMIETCQAQLTQLDKAHEALTTKRRDLNEVLAEQNRQQAATHHRLESADALATKVKLKTQALSDKGSLLASECLEDGVTRIEALCQQLAAEREQIKQQMRDLLVKRDKIGSQKKAAEQARDRAQGVVNDHAAWVSEHRSSEGWILNRPLIKQVFTDEATTLNASVEQRMRDLRKATDDKVQGLRERSRTLSENIKALEENRSSLVEANTRQALNALHEYGFATDEVGLFTDYLMSLYSDNPERIQAIIEGNPSKYLGLHVTDSDVLARVEESRSHIKSLVRPVMVSVTEHNVELHDVVVLSCHDPAAYCEKKAQGKLAAMRDELTQLDAELHKASEKLDDIKEILTAIRTHNDRYPLEEQETRQLALTEAQKKKTAKDQLLQELELAADEVESELTQQQQRFDDLVEQEMEAKGVRGELIAFCDGEWATHVDTQNQVEGWEREILQIKNEIEQLTLQIGEAEQDYADLNKRIINQQSAEQSFRDQKAEFAGHGLEQTDSSELIDDLASQPIEALKEAYRMTEQAYNQQNTSERLMCLRQSEKMAVETYGKQKAAYDNHLAASSLSPEEEARIGELKGRSVNELDTMATELEERRKVLDSSLARLAQETKTVINECKRFTDSRQYSDAVVLPEDVDRDDIPQLRQASDTYKKRVKASEEQARAIGVEQETLSKLLNVISKEERELSLASSSFDSIRGECQAVPDSVRYELVEIATCRSDAKFMSEAYGRKRKQAELLSKKANQQLDKLRKFTDKPEMKEYLPGMAITMGELDLDLAEARLSDITLQITNHLDSLTDKLNQERSDLDNRIRIIHTRAKDGLDQLSFIMRRGVIPRGHVLGSGKKILTMTKPADLGMSDEQQRGRIRDYVEDLVANNVNRDKPELPKLDKGRDMLTAQLVLTLARSNPLDKKDKNPLGIKMLQLGNVVEYEPIPKSGGSGAQQLIRSLMMYLMLATLRSRNDRDVQNVGGFLFLDNPFAQVNDAKIVGSAVKLAEHLKYQLVFFTGHDVADAFAYFDRVISLRNGKFRDRANDRLLVNVEKDERFVRPAESMQSVTLEPNTNWVTQDA</sequence>
<organism evidence="2 3">
    <name type="scientific">Vibrio neptunius</name>
    <dbReference type="NCBI Taxonomy" id="170651"/>
    <lineage>
        <taxon>Bacteria</taxon>
        <taxon>Pseudomonadati</taxon>
        <taxon>Pseudomonadota</taxon>
        <taxon>Gammaproteobacteria</taxon>
        <taxon>Vibrionales</taxon>
        <taxon>Vibrionaceae</taxon>
        <taxon>Vibrio</taxon>
    </lineage>
</organism>
<protein>
    <submittedName>
        <fullName evidence="2">Uncharacterized protein</fullName>
    </submittedName>
</protein>
<proteinExistence type="predicted"/>
<dbReference type="EMBL" id="JAFHLB010000015">
    <property type="protein sequence ID" value="MBN3578509.1"/>
    <property type="molecule type" value="Genomic_DNA"/>
</dbReference>
<dbReference type="RefSeq" id="WP_206370312.1">
    <property type="nucleotide sequence ID" value="NZ_CAWPTM010000030.1"/>
</dbReference>
<feature type="coiled-coil region" evidence="1">
    <location>
        <begin position="721"/>
        <end position="889"/>
    </location>
</feature>
<gene>
    <name evidence="2" type="ORF">JYA62_12645</name>
</gene>
<reference evidence="2 3" key="1">
    <citation type="submission" date="2021-02" db="EMBL/GenBank/DDBJ databases">
        <title>Draft Genome Sequences of 5 Vibrio neptunius Strains Isolated From of Bivalve Hatcheries.</title>
        <authorList>
            <person name="Galvis F."/>
            <person name="Barja J.L."/>
            <person name="Lemos M.L."/>
            <person name="Balado M."/>
        </authorList>
    </citation>
    <scope>NUCLEOTIDE SEQUENCE [LARGE SCALE GENOMIC DNA]</scope>
    <source>
        <strain evidence="2 3">PP-145.98</strain>
    </source>
</reference>
<feature type="coiled-coil region" evidence="1">
    <location>
        <begin position="489"/>
        <end position="516"/>
    </location>
</feature>